<reference evidence="1" key="1">
    <citation type="journal article" date="2015" name="Nature">
        <title>Complex archaea that bridge the gap between prokaryotes and eukaryotes.</title>
        <authorList>
            <person name="Spang A."/>
            <person name="Saw J.H."/>
            <person name="Jorgensen S.L."/>
            <person name="Zaremba-Niedzwiedzka K."/>
            <person name="Martijn J."/>
            <person name="Lind A.E."/>
            <person name="van Eijk R."/>
            <person name="Schleper C."/>
            <person name="Guy L."/>
            <person name="Ettema T.J."/>
        </authorList>
    </citation>
    <scope>NUCLEOTIDE SEQUENCE</scope>
</reference>
<dbReference type="EMBL" id="LAZR01048903">
    <property type="protein sequence ID" value="KKK90872.1"/>
    <property type="molecule type" value="Genomic_DNA"/>
</dbReference>
<evidence type="ECO:0000313" key="1">
    <source>
        <dbReference type="EMBL" id="KKK90872.1"/>
    </source>
</evidence>
<comment type="caution">
    <text evidence="1">The sequence shown here is derived from an EMBL/GenBank/DDBJ whole genome shotgun (WGS) entry which is preliminary data.</text>
</comment>
<gene>
    <name evidence="1" type="ORF">LCGC14_2718660</name>
</gene>
<dbReference type="AlphaFoldDB" id="A0A0F8ZAR1"/>
<proteinExistence type="predicted"/>
<name>A0A0F8ZAR1_9ZZZZ</name>
<dbReference type="PROSITE" id="PS51257">
    <property type="entry name" value="PROKAR_LIPOPROTEIN"/>
    <property type="match status" value="1"/>
</dbReference>
<accession>A0A0F8ZAR1</accession>
<protein>
    <submittedName>
        <fullName evidence="1">Uncharacterized protein</fullName>
    </submittedName>
</protein>
<sequence>MTKLLLLIPLALLFLACDQPEPDIVVREVQVEVLVEVPVEVIKEVLVEVPVLIEAPPLDCPPVSEVDWLIWSLEDARAMHLAWANYLRDSPLVEGSGLIENAVGSSEEQLLKVAAYDRGLNIVRHLQQVCQ</sequence>
<organism evidence="1">
    <name type="scientific">marine sediment metagenome</name>
    <dbReference type="NCBI Taxonomy" id="412755"/>
    <lineage>
        <taxon>unclassified sequences</taxon>
        <taxon>metagenomes</taxon>
        <taxon>ecological metagenomes</taxon>
    </lineage>
</organism>